<sequence>MDFFSKPQTSSSAIKIVKPENGDALLPPFTKPPRKDLSQRHCKNVHIYGQCKFENQGCPYYHPPQESDTPRADSPIGPSLSAQAINAPVFVPKAPPTAAASPTASDTDIFQAPSTQFPPASPYARSPAPQQNDYPAHEPYDSDAYNQGLESLETRMADLDFEGDYSGYGTEYDAGGLDASFYSTGPIFVRQPLNYHLYTPVAAARPSNAPPNHFIPPSADLRERLQQQSETVRGIAPAGLNVPEEMSGYHTLVPLDSPSAPNERRRFGNWFSSVYRAINSVDGLPYALRRVESFRLINQTAFQPIDVWSNIHHPGIVHVHEAFTTRAFNDNSLVVAYTYHPNAQTLYDLHFKSRTQQQQFPNSRFHPPPSQNLIPERTIWSYIVQIASAVKKVHDLGQAVRMIDISKILVTAQNRVRVGSCGIIDILMHETPQDMTILQQEDLHMFGRLVFALCTLNPSGASSGNFSKSLELMGRNYTADMKNVALYLISKSGPHRTIGQLFDIINTKVVAEMDDALMATDTLEHELRGELENARLVRLMCKFGFINERPEFARDPRWSETGDRYIIKLFRDYVFHQVDEHGNPVISMSHVLTCMNKLDAGSDERVMLVARDEQSCLVVTYKEIKQCMESAFGEMMYMNTSSGAIRK</sequence>
<gene>
    <name evidence="7" type="primary">PAN3</name>
    <name evidence="12" type="ORF">BD626DRAFT_506210</name>
</gene>
<evidence type="ECO:0000256" key="9">
    <source>
        <dbReference type="SAM" id="MobiDB-lite"/>
    </source>
</evidence>
<dbReference type="InterPro" id="IPR030844">
    <property type="entry name" value="PAN3"/>
</dbReference>
<evidence type="ECO:0000256" key="7">
    <source>
        <dbReference type="HAMAP-Rule" id="MF_03181"/>
    </source>
</evidence>
<keyword evidence="3 7" id="KW-0507">mRNA processing</keyword>
<evidence type="ECO:0000256" key="6">
    <source>
        <dbReference type="ARBA" id="ARBA00023054"/>
    </source>
</evidence>
<keyword evidence="8" id="KW-0479">Metal-binding</keyword>
<evidence type="ECO:0000313" key="12">
    <source>
        <dbReference type="EMBL" id="TRM60022.1"/>
    </source>
</evidence>
<evidence type="ECO:0000256" key="2">
    <source>
        <dbReference type="ARBA" id="ARBA00022490"/>
    </source>
</evidence>
<dbReference type="Pfam" id="PF18101">
    <property type="entry name" value="Pan3_CK"/>
    <property type="match status" value="1"/>
</dbReference>
<evidence type="ECO:0000256" key="5">
    <source>
        <dbReference type="ARBA" id="ARBA00022840"/>
    </source>
</evidence>
<evidence type="ECO:0000259" key="10">
    <source>
        <dbReference type="PROSITE" id="PS50011"/>
    </source>
</evidence>
<keyword evidence="8" id="KW-0862">Zinc</keyword>
<protein>
    <recommendedName>
        <fullName evidence="7">PAN2-PAN3 deadenylation complex subunit PAN3</fullName>
    </recommendedName>
    <alternativeName>
        <fullName evidence="7">PAB1P-dependent poly(A)-specific ribonuclease</fullName>
    </alternativeName>
    <alternativeName>
        <fullName evidence="7">Poly(A)-nuclease deadenylation complex subunit 3</fullName>
        <shortName evidence="7">PAN deadenylation complex subunit 3</shortName>
    </alternativeName>
</protein>
<accession>A0A550C5G5</accession>
<feature type="domain" description="C3H1-type" evidence="11">
    <location>
        <begin position="36"/>
        <end position="65"/>
    </location>
</feature>
<dbReference type="InterPro" id="IPR041332">
    <property type="entry name" value="Pan3_CK"/>
</dbReference>
<keyword evidence="13" id="KW-1185">Reference proteome</keyword>
<dbReference type="PROSITE" id="PS50011">
    <property type="entry name" value="PROTEIN_KINASE_DOM"/>
    <property type="match status" value="1"/>
</dbReference>
<dbReference type="PANTHER" id="PTHR12272">
    <property type="entry name" value="DEADENYLATION COMPLEX SUBUNIT PAN3"/>
    <property type="match status" value="1"/>
</dbReference>
<keyword evidence="5 7" id="KW-0067">ATP-binding</keyword>
<feature type="binding site" evidence="7">
    <location>
        <position position="289"/>
    </location>
    <ligand>
        <name>ATP</name>
        <dbReference type="ChEBI" id="CHEBI:30616"/>
    </ligand>
</feature>
<dbReference type="GO" id="GO:0008270">
    <property type="term" value="F:zinc ion binding"/>
    <property type="evidence" value="ECO:0007669"/>
    <property type="project" value="UniProtKB-KW"/>
</dbReference>
<dbReference type="Gene3D" id="1.10.510.10">
    <property type="entry name" value="Transferase(Phosphotransferase) domain 1"/>
    <property type="match status" value="1"/>
</dbReference>
<dbReference type="GO" id="GO:0000932">
    <property type="term" value="C:P-body"/>
    <property type="evidence" value="ECO:0007669"/>
    <property type="project" value="TreeGrafter"/>
</dbReference>
<dbReference type="STRING" id="97359.A0A550C5G5"/>
<keyword evidence="6 7" id="KW-0175">Coiled coil</keyword>
<evidence type="ECO:0000313" key="13">
    <source>
        <dbReference type="Proteomes" id="UP000320762"/>
    </source>
</evidence>
<dbReference type="PANTHER" id="PTHR12272:SF11">
    <property type="entry name" value="PAN2-PAN3 DEADENYLATION COMPLEX SUBUNIT PAN3"/>
    <property type="match status" value="1"/>
</dbReference>
<comment type="subcellular location">
    <subcellularLocation>
        <location evidence="1 7">Cytoplasm</location>
    </subcellularLocation>
</comment>
<dbReference type="OrthoDB" id="204958at2759"/>
<evidence type="ECO:0000256" key="3">
    <source>
        <dbReference type="ARBA" id="ARBA00022664"/>
    </source>
</evidence>
<dbReference type="Gene3D" id="6.10.250.3160">
    <property type="match status" value="1"/>
</dbReference>
<feature type="region of interest" description="Disordered" evidence="9">
    <location>
        <begin position="93"/>
        <end position="144"/>
    </location>
</feature>
<feature type="region of interest" description="Knob domain" evidence="7">
    <location>
        <begin position="546"/>
        <end position="647"/>
    </location>
</feature>
<dbReference type="Gene3D" id="1.10.287.3700">
    <property type="match status" value="1"/>
</dbReference>
<comment type="caution">
    <text evidence="7">Lacks conserved residue(s) required for the propagation of feature annotation.</text>
</comment>
<feature type="domain" description="Protein kinase" evidence="10">
    <location>
        <begin position="260"/>
        <end position="546"/>
    </location>
</feature>
<dbReference type="Proteomes" id="UP000320762">
    <property type="component" value="Unassembled WGS sequence"/>
</dbReference>
<evidence type="ECO:0000256" key="1">
    <source>
        <dbReference type="ARBA" id="ARBA00004496"/>
    </source>
</evidence>
<evidence type="ECO:0000256" key="8">
    <source>
        <dbReference type="PROSITE-ProRule" id="PRU00723"/>
    </source>
</evidence>
<comment type="domain">
    <text evidence="7">The N-terminal zinc finger binds to poly(A) RNA.</text>
</comment>
<comment type="subunit">
    <text evidence="7">Homodimer. Forms a heterotrimer with a catalytic subunit PAN2 to form the poly(A)-nuclease (PAN) deadenylation complex. Interacts (via PAM-2 motif) with poly(A)-binding protein PAB1 (via PABC domain), conferring substrate specificity of the enzyme complex.</text>
</comment>
<comment type="domain">
    <text evidence="7">Contains a pseudokinase domain. The protein kinase domain is predicted to be catalytically inactive because some of the residues important for catalytic activity are substituted and it lacks the equivalent of the binding site for a peptide substrate. However, it has retained an ATP-binding site and ATP-binding is required for mRNA degradation, stimulating the activity of the PAN2 nuclease in vitro. The nucleotide-binding site is juxtaposed to the RNase active site of PAN2 in the complex and may actually bind nucleosides of a poly(A) RNA rather than ATP, feeding the poly(A)-tail to the active site of the deadenylase and thus increasing the efficiency with which this distributive enzyme degrades oligo(A) RNAs.</text>
</comment>
<dbReference type="HAMAP" id="MF_03181">
    <property type="entry name" value="PAN3"/>
    <property type="match status" value="1"/>
</dbReference>
<dbReference type="GO" id="GO:0031251">
    <property type="term" value="C:PAN complex"/>
    <property type="evidence" value="ECO:0007669"/>
    <property type="project" value="UniProtKB-UniRule"/>
</dbReference>
<reference evidence="12 13" key="1">
    <citation type="journal article" date="2019" name="New Phytol.">
        <title>Comparative genomics reveals unique wood-decay strategies and fruiting body development in the Schizophyllaceae.</title>
        <authorList>
            <person name="Almasi E."/>
            <person name="Sahu N."/>
            <person name="Krizsan K."/>
            <person name="Balint B."/>
            <person name="Kovacs G.M."/>
            <person name="Kiss B."/>
            <person name="Cseklye J."/>
            <person name="Drula E."/>
            <person name="Henrissat B."/>
            <person name="Nagy I."/>
            <person name="Chovatia M."/>
            <person name="Adam C."/>
            <person name="LaButti K."/>
            <person name="Lipzen A."/>
            <person name="Riley R."/>
            <person name="Grigoriev I.V."/>
            <person name="Nagy L.G."/>
        </authorList>
    </citation>
    <scope>NUCLEOTIDE SEQUENCE [LARGE SCALE GENOMIC DNA]</scope>
    <source>
        <strain evidence="12 13">NL-1724</strain>
    </source>
</reference>
<dbReference type="InterPro" id="IPR011009">
    <property type="entry name" value="Kinase-like_dom_sf"/>
</dbReference>
<dbReference type="FunFam" id="1.10.287.3700:FF:000001">
    <property type="entry name" value="PAN2-PAN3 deadenylation complex subunit PAN3"/>
    <property type="match status" value="1"/>
</dbReference>
<dbReference type="EMBL" id="VDMD01000024">
    <property type="protein sequence ID" value="TRM60022.1"/>
    <property type="molecule type" value="Genomic_DNA"/>
</dbReference>
<keyword evidence="8" id="KW-0863">Zinc-finger</keyword>
<dbReference type="GO" id="GO:0005524">
    <property type="term" value="F:ATP binding"/>
    <property type="evidence" value="ECO:0007669"/>
    <property type="project" value="UniProtKB-UniRule"/>
</dbReference>
<dbReference type="GO" id="GO:0008143">
    <property type="term" value="F:poly(A) binding"/>
    <property type="evidence" value="ECO:0007669"/>
    <property type="project" value="TreeGrafter"/>
</dbReference>
<dbReference type="GO" id="GO:0006397">
    <property type="term" value="P:mRNA processing"/>
    <property type="evidence" value="ECO:0007669"/>
    <property type="project" value="UniProtKB-KW"/>
</dbReference>
<dbReference type="InterPro" id="IPR000571">
    <property type="entry name" value="Znf_CCCH"/>
</dbReference>
<keyword evidence="4 7" id="KW-0547">Nucleotide-binding</keyword>
<feature type="coiled-coil region" evidence="7">
    <location>
        <begin position="507"/>
        <end position="545"/>
    </location>
</feature>
<comment type="caution">
    <text evidence="12">The sequence shown here is derived from an EMBL/GenBank/DDBJ whole genome shotgun (WGS) entry which is preliminary data.</text>
</comment>
<dbReference type="Pfam" id="PF25586">
    <property type="entry name" value="zf-CCCH_PAN3"/>
    <property type="match status" value="1"/>
</dbReference>
<organism evidence="12 13">
    <name type="scientific">Schizophyllum amplum</name>
    <dbReference type="NCBI Taxonomy" id="97359"/>
    <lineage>
        <taxon>Eukaryota</taxon>
        <taxon>Fungi</taxon>
        <taxon>Dikarya</taxon>
        <taxon>Basidiomycota</taxon>
        <taxon>Agaricomycotina</taxon>
        <taxon>Agaricomycetes</taxon>
        <taxon>Agaricomycetidae</taxon>
        <taxon>Agaricales</taxon>
        <taxon>Schizophyllaceae</taxon>
        <taxon>Schizophyllum</taxon>
    </lineage>
</organism>
<dbReference type="PROSITE" id="PS50103">
    <property type="entry name" value="ZF_C3H1"/>
    <property type="match status" value="1"/>
</dbReference>
<feature type="binding site" evidence="7">
    <location>
        <begin position="406"/>
        <end position="407"/>
    </location>
    <ligand>
        <name>ATP</name>
        <dbReference type="ChEBI" id="CHEBI:30616"/>
    </ligand>
</feature>
<comment type="similarity">
    <text evidence="7">Belongs to the protein kinase superfamily. PAN3 family.</text>
</comment>
<name>A0A550C5G5_9AGAR</name>
<comment type="function">
    <text evidence="7">Regulatory subunit of the poly(A)-nuclease (PAN) deadenylation complex, one of two cytoplasmic mRNA deadenylases involved in mRNA turnover. PAN specifically shortens poly(A) tails of RNA and the activity is stimulated by poly(A)-binding protein PAB1. PAN deadenylation is followed by rapid degradation of the shortened mRNA tails by the CCR4-NOT complex. Deadenylated mRNAs are then degraded by two alternative mechanisms, namely exosome-mediated 3'-5' exonucleolytic degradation, or deadenlyation-dependent mRNA decaping and subsequent 5'-3' exonucleolytic degradation by XRN1. May also be involved in post-transcriptional maturation of mRNA poly(A) tails. PAN3 acts as a positive regulator for PAN activity, recruiting the catalytic subunit PAN2 to mRNA via its interaction with RNA and with PAB1.</text>
</comment>
<dbReference type="GO" id="GO:0000289">
    <property type="term" value="P:nuclear-transcribed mRNA poly(A) tail shortening"/>
    <property type="evidence" value="ECO:0007669"/>
    <property type="project" value="UniProtKB-UniRule"/>
</dbReference>
<keyword evidence="2 7" id="KW-0963">Cytoplasm</keyword>
<feature type="compositionally biased region" description="Low complexity" evidence="9">
    <location>
        <begin position="96"/>
        <end position="108"/>
    </location>
</feature>
<proteinExistence type="inferred from homology"/>
<dbReference type="InterPro" id="IPR000719">
    <property type="entry name" value="Prot_kinase_dom"/>
</dbReference>
<dbReference type="AlphaFoldDB" id="A0A550C5G5"/>
<dbReference type="GO" id="GO:0004672">
    <property type="term" value="F:protein kinase activity"/>
    <property type="evidence" value="ECO:0007669"/>
    <property type="project" value="InterPro"/>
</dbReference>
<dbReference type="Gene3D" id="1.20.5.5160">
    <property type="match status" value="1"/>
</dbReference>
<feature type="zinc finger region" description="C3H1-type" evidence="8">
    <location>
        <begin position="36"/>
        <end position="65"/>
    </location>
</feature>
<dbReference type="SUPFAM" id="SSF56112">
    <property type="entry name" value="Protein kinase-like (PK-like)"/>
    <property type="match status" value="1"/>
</dbReference>
<evidence type="ECO:0000259" key="11">
    <source>
        <dbReference type="PROSITE" id="PS50103"/>
    </source>
</evidence>
<comment type="domain">
    <text evidence="7">The pseudokinase domain, the coiled-coil (CC), and C-terminal knob domain (CK) form a structural unit (PKC) that forms an extensive high-affinity interaction surface for PAN2.</text>
</comment>
<evidence type="ECO:0000256" key="4">
    <source>
        <dbReference type="ARBA" id="ARBA00022741"/>
    </source>
</evidence>